<feature type="domain" description="Retrotransposon gag" evidence="2">
    <location>
        <begin position="114"/>
        <end position="206"/>
    </location>
</feature>
<feature type="region of interest" description="Disordered" evidence="1">
    <location>
        <begin position="343"/>
        <end position="363"/>
    </location>
</feature>
<dbReference type="Gene3D" id="2.40.70.10">
    <property type="entry name" value="Acid Proteases"/>
    <property type="match status" value="1"/>
</dbReference>
<evidence type="ECO:0000259" key="2">
    <source>
        <dbReference type="Pfam" id="PF03732"/>
    </source>
</evidence>
<organism evidence="3 4">
    <name type="scientific">Spinacia oleracea</name>
    <name type="common">Spinach</name>
    <dbReference type="NCBI Taxonomy" id="3562"/>
    <lineage>
        <taxon>Eukaryota</taxon>
        <taxon>Viridiplantae</taxon>
        <taxon>Streptophyta</taxon>
        <taxon>Embryophyta</taxon>
        <taxon>Tracheophyta</taxon>
        <taxon>Spermatophyta</taxon>
        <taxon>Magnoliopsida</taxon>
        <taxon>eudicotyledons</taxon>
        <taxon>Gunneridae</taxon>
        <taxon>Pentapetalae</taxon>
        <taxon>Caryophyllales</taxon>
        <taxon>Chenopodiaceae</taxon>
        <taxon>Chenopodioideae</taxon>
        <taxon>Anserineae</taxon>
        <taxon>Spinacia</taxon>
    </lineage>
</organism>
<proteinExistence type="predicted"/>
<reference evidence="4" key="2">
    <citation type="submission" date="2025-08" db="UniProtKB">
        <authorList>
            <consortium name="RefSeq"/>
        </authorList>
    </citation>
    <scope>IDENTIFICATION</scope>
    <source>
        <tissue evidence="4">Leaf</tissue>
    </source>
</reference>
<dbReference type="RefSeq" id="XP_056688753.1">
    <property type="nucleotide sequence ID" value="XM_056832775.1"/>
</dbReference>
<evidence type="ECO:0000313" key="4">
    <source>
        <dbReference type="RefSeq" id="XP_056688753.1"/>
    </source>
</evidence>
<evidence type="ECO:0000313" key="3">
    <source>
        <dbReference type="Proteomes" id="UP000813463"/>
    </source>
</evidence>
<protein>
    <recommendedName>
        <fullName evidence="2">Retrotransposon gag domain-containing protein</fullName>
    </recommendedName>
</protein>
<dbReference type="GeneID" id="130463598"/>
<evidence type="ECO:0000256" key="1">
    <source>
        <dbReference type="SAM" id="MobiDB-lite"/>
    </source>
</evidence>
<reference evidence="3" key="1">
    <citation type="journal article" date="2021" name="Nat. Commun.">
        <title>Genomic analyses provide insights into spinach domestication and the genetic basis of agronomic traits.</title>
        <authorList>
            <person name="Cai X."/>
            <person name="Sun X."/>
            <person name="Xu C."/>
            <person name="Sun H."/>
            <person name="Wang X."/>
            <person name="Ge C."/>
            <person name="Zhang Z."/>
            <person name="Wang Q."/>
            <person name="Fei Z."/>
            <person name="Jiao C."/>
            <person name="Wang Q."/>
        </authorList>
    </citation>
    <scope>NUCLEOTIDE SEQUENCE [LARGE SCALE GENOMIC DNA]</scope>
    <source>
        <strain evidence="3">cv. Varoflay</strain>
    </source>
</reference>
<accession>A0ABM3QZI6</accession>
<feature type="region of interest" description="Disordered" evidence="1">
    <location>
        <begin position="52"/>
        <end position="75"/>
    </location>
</feature>
<gene>
    <name evidence="4" type="primary">LOC130463598</name>
</gene>
<keyword evidence="3" id="KW-1185">Reference proteome</keyword>
<dbReference type="Proteomes" id="UP000813463">
    <property type="component" value="Chromosome 6"/>
</dbReference>
<dbReference type="InterPro" id="IPR005162">
    <property type="entry name" value="Retrotrans_gag_dom"/>
</dbReference>
<name>A0ABM3QZI6_SPIOL</name>
<dbReference type="SUPFAM" id="SSF50630">
    <property type="entry name" value="Acid proteases"/>
    <property type="match status" value="1"/>
</dbReference>
<sequence>MDDHLKQLEDRLIAQAQRVDDQSTQIQDQSKKMDGIMELLLDMRNQINQLKDSTSENGHSRQAGGSHGQHAKTLGYTPKLSFPKFDGTNTRIWIKQCSRYFNLCHIPDEQKVDLASLNMVEKAEKWVTSYLTSRRNVDWGEFCLDLMARFRDTRGSNTVEQFNKLKQSDSIESYLDEFEDLRSDVLNTHHSLHGEYILDSFIGGLDPVVKPFVKAFKPNSIAEAVEFARLQEEQNMACSHQPVNPTFYSNTSKPTTYSQINKAIQAVPVSVNRPALLPTPTTKPQLPVTKFQPKFARNFRHIPADVRAEKIAKGLCYYCDQHYDRNHKCQFKEPQLFTVEISSSDDKLGTNSDEETNDSEDEGLTEHVLSLNVLSGNQTFQTIRVKGLIGSKLFHIWVDYGSTHNFLDLDLAKKMGCKIETIPIQHVAVADGNHLNCQHVCKEFTWEMQGKTFKADEMLIALGGCDMVLGVQWLATLGPISWDFKELKKEFIQSGEQFELKGVLPQKVKLVVGTPFAKLFDSAVQLCLLQVRDITFMKLEVEESNNKPLPTELVALQKTYKDIFADPEQLPPHRGVFDHTIPLETNSRPVYQTI</sequence>
<dbReference type="InterPro" id="IPR021109">
    <property type="entry name" value="Peptidase_aspartic_dom_sf"/>
</dbReference>
<dbReference type="Pfam" id="PF03732">
    <property type="entry name" value="Retrotrans_gag"/>
    <property type="match status" value="1"/>
</dbReference>
<dbReference type="CDD" id="cd00303">
    <property type="entry name" value="retropepsin_like"/>
    <property type="match status" value="1"/>
</dbReference>
<dbReference type="InterPro" id="IPR032567">
    <property type="entry name" value="RTL1-rel"/>
</dbReference>
<feature type="compositionally biased region" description="Acidic residues" evidence="1">
    <location>
        <begin position="352"/>
        <end position="363"/>
    </location>
</feature>
<dbReference type="PANTHER" id="PTHR15503:SF40">
    <property type="match status" value="1"/>
</dbReference>
<dbReference type="PANTHER" id="PTHR15503">
    <property type="entry name" value="LDOC1 RELATED"/>
    <property type="match status" value="1"/>
</dbReference>
<dbReference type="Pfam" id="PF08284">
    <property type="entry name" value="RVP_2"/>
    <property type="match status" value="1"/>
</dbReference>